<feature type="non-terminal residue" evidence="1">
    <location>
        <position position="1"/>
    </location>
</feature>
<sequence>VFKVRIVNREVKKLGKFFREGRSLFLGLKDGIVELEELQLAGKQKGSGSDYLFLADSAKITRGQ</sequence>
<protein>
    <submittedName>
        <fullName evidence="1">Uncharacterized protein</fullName>
    </submittedName>
</protein>
<evidence type="ECO:0000313" key="1">
    <source>
        <dbReference type="EMBL" id="MCA9383891.1"/>
    </source>
</evidence>
<accession>A0A955RJF3</accession>
<dbReference type="Proteomes" id="UP000783287">
    <property type="component" value="Unassembled WGS sequence"/>
</dbReference>
<dbReference type="AlphaFoldDB" id="A0A955RJF3"/>
<proteinExistence type="predicted"/>
<gene>
    <name evidence="1" type="ORF">KC909_06025</name>
</gene>
<organism evidence="1 2">
    <name type="scientific">Candidatus Dojkabacteria bacterium</name>
    <dbReference type="NCBI Taxonomy" id="2099670"/>
    <lineage>
        <taxon>Bacteria</taxon>
        <taxon>Candidatus Dojkabacteria</taxon>
    </lineage>
</organism>
<name>A0A955RJF3_9BACT</name>
<reference evidence="1" key="2">
    <citation type="journal article" date="2021" name="Microbiome">
        <title>Successional dynamics and alternative stable states in a saline activated sludge microbial community over 9 years.</title>
        <authorList>
            <person name="Wang Y."/>
            <person name="Ye J."/>
            <person name="Ju F."/>
            <person name="Liu L."/>
            <person name="Boyd J.A."/>
            <person name="Deng Y."/>
            <person name="Parks D.H."/>
            <person name="Jiang X."/>
            <person name="Yin X."/>
            <person name="Woodcroft B.J."/>
            <person name="Tyson G.W."/>
            <person name="Hugenholtz P."/>
            <person name="Polz M.F."/>
            <person name="Zhang T."/>
        </authorList>
    </citation>
    <scope>NUCLEOTIDE SEQUENCE</scope>
    <source>
        <strain evidence="1">HKST-UBA14</strain>
    </source>
</reference>
<evidence type="ECO:0000313" key="2">
    <source>
        <dbReference type="Proteomes" id="UP000783287"/>
    </source>
</evidence>
<dbReference type="EMBL" id="JAGQLK010000166">
    <property type="protein sequence ID" value="MCA9383891.1"/>
    <property type="molecule type" value="Genomic_DNA"/>
</dbReference>
<reference evidence="1" key="1">
    <citation type="submission" date="2020-04" db="EMBL/GenBank/DDBJ databases">
        <authorList>
            <person name="Zhang T."/>
        </authorList>
    </citation>
    <scope>NUCLEOTIDE SEQUENCE</scope>
    <source>
        <strain evidence="1">HKST-UBA14</strain>
    </source>
</reference>
<comment type="caution">
    <text evidence="1">The sequence shown here is derived from an EMBL/GenBank/DDBJ whole genome shotgun (WGS) entry which is preliminary data.</text>
</comment>